<accession>A0AAW5BVR5</accession>
<evidence type="ECO:0000313" key="2">
    <source>
        <dbReference type="Proteomes" id="UP001299608"/>
    </source>
</evidence>
<name>A0AAW5BVR5_9FIRM</name>
<protein>
    <recommendedName>
        <fullName evidence="3">DUF4313 domain-containing protein</fullName>
    </recommendedName>
</protein>
<sequence>MSIEINMEHVGWTLKGRCREVAVSFEHEFAGSVIYGETIKEGRWFYTLPYRKSGGAIEEPNAGNIDYNGKIIGNDLGSAELGEIFSKSISEDYEMLKTIQNIVQQMELIEDISINKMVSGEIYGFEDDGCHSLIISALSEDIIYFLRLDQDGKDYIFADDEDEKVECWPLNCLQSMAEYKPEDFGYDAGTLRGLYYYADTEIYNLPEKLVDYEKTEFVSAMEFAERLKLQIPDIIRPGEKKIR</sequence>
<dbReference type="RefSeq" id="WP_141709597.1">
    <property type="nucleotide sequence ID" value="NZ_JAKNGE010000004.1"/>
</dbReference>
<evidence type="ECO:0008006" key="3">
    <source>
        <dbReference type="Google" id="ProtNLM"/>
    </source>
</evidence>
<dbReference type="Proteomes" id="UP001299608">
    <property type="component" value="Unassembled WGS sequence"/>
</dbReference>
<reference evidence="1" key="1">
    <citation type="submission" date="2022-01" db="EMBL/GenBank/DDBJ databases">
        <title>Collection of gut derived symbiotic bacterial strains cultured from healthy donors.</title>
        <authorList>
            <person name="Lin H."/>
            <person name="Kohout C."/>
            <person name="Waligurski E."/>
            <person name="Pamer E.G."/>
        </authorList>
    </citation>
    <scope>NUCLEOTIDE SEQUENCE</scope>
    <source>
        <strain evidence="1">DFI.6.55</strain>
    </source>
</reference>
<proteinExistence type="predicted"/>
<comment type="caution">
    <text evidence="1">The sequence shown here is derived from an EMBL/GenBank/DDBJ whole genome shotgun (WGS) entry which is preliminary data.</text>
</comment>
<dbReference type="EMBL" id="JAKNGE010000004">
    <property type="protein sequence ID" value="MCG4744660.1"/>
    <property type="molecule type" value="Genomic_DNA"/>
</dbReference>
<dbReference type="AlphaFoldDB" id="A0AAW5BVR5"/>
<evidence type="ECO:0000313" key="1">
    <source>
        <dbReference type="EMBL" id="MCG4744660.1"/>
    </source>
</evidence>
<organism evidence="1 2">
    <name type="scientific">Enterocloster aldenensis</name>
    <dbReference type="NCBI Taxonomy" id="358742"/>
    <lineage>
        <taxon>Bacteria</taxon>
        <taxon>Bacillati</taxon>
        <taxon>Bacillota</taxon>
        <taxon>Clostridia</taxon>
        <taxon>Lachnospirales</taxon>
        <taxon>Lachnospiraceae</taxon>
        <taxon>Enterocloster</taxon>
    </lineage>
</organism>
<gene>
    <name evidence="1" type="ORF">L0N08_04465</name>
</gene>